<feature type="region of interest" description="Disordered" evidence="1">
    <location>
        <begin position="48"/>
        <end position="108"/>
    </location>
</feature>
<organism evidence="3 4">
    <name type="scientific">Streptomyces glaucescens</name>
    <dbReference type="NCBI Taxonomy" id="1907"/>
    <lineage>
        <taxon>Bacteria</taxon>
        <taxon>Bacillati</taxon>
        <taxon>Actinomycetota</taxon>
        <taxon>Actinomycetes</taxon>
        <taxon>Kitasatosporales</taxon>
        <taxon>Streptomycetaceae</taxon>
        <taxon>Streptomyces</taxon>
    </lineage>
</organism>
<gene>
    <name evidence="3" type="ORF">SGLAU_00670</name>
</gene>
<accession>A0A089WXK8</accession>
<feature type="chain" id="PRO_5001851341" evidence="2">
    <location>
        <begin position="31"/>
        <end position="206"/>
    </location>
</feature>
<sequence length="206" mass="20434">MNMSTRFAAALIPAAMAGTATLGMAGPAFAADHPHPENATATMTKGVATAPVHPGGDGRGDAHPDGSAEDRASGAADEGSAVPGTVQVGGVPTQPQGDVPPSTDGPNLHDLAVLVAGFSETCLNEVLVELNTGPDGEVVASLSAEDIADAIAQAGVSRLVGALPQCVVSVATQLSNGILPPEATQRLADQLGIDLPANLLRIGQVE</sequence>
<feature type="signal peptide" evidence="2">
    <location>
        <begin position="1"/>
        <end position="30"/>
    </location>
</feature>
<dbReference type="AlphaFoldDB" id="A0A089WXK8"/>
<keyword evidence="2" id="KW-0732">Signal</keyword>
<evidence type="ECO:0000313" key="4">
    <source>
        <dbReference type="Proteomes" id="UP000029482"/>
    </source>
</evidence>
<dbReference type="KEGG" id="sgu:SGLAU_00670"/>
<keyword evidence="4" id="KW-1185">Reference proteome</keyword>
<evidence type="ECO:0000256" key="1">
    <source>
        <dbReference type="SAM" id="MobiDB-lite"/>
    </source>
</evidence>
<proteinExistence type="predicted"/>
<dbReference type="HOGENOM" id="CLU_1331299_0_0_11"/>
<feature type="compositionally biased region" description="Basic and acidic residues" evidence="1">
    <location>
        <begin position="56"/>
        <end position="72"/>
    </location>
</feature>
<protein>
    <submittedName>
        <fullName evidence="3">Putative secreted protein</fullName>
    </submittedName>
</protein>
<dbReference type="EMBL" id="CP009438">
    <property type="protein sequence ID" value="AIR96162.1"/>
    <property type="molecule type" value="Genomic_DNA"/>
</dbReference>
<evidence type="ECO:0000313" key="3">
    <source>
        <dbReference type="EMBL" id="AIR96162.1"/>
    </source>
</evidence>
<feature type="compositionally biased region" description="Low complexity" evidence="1">
    <location>
        <begin position="82"/>
        <end position="101"/>
    </location>
</feature>
<dbReference type="Proteomes" id="UP000029482">
    <property type="component" value="Chromosome"/>
</dbReference>
<name>A0A089WXK8_STRGA</name>
<dbReference type="RefSeq" id="WP_159072746.1">
    <property type="nucleotide sequence ID" value="NZ_CP009438.1"/>
</dbReference>
<evidence type="ECO:0000256" key="2">
    <source>
        <dbReference type="SAM" id="SignalP"/>
    </source>
</evidence>
<dbReference type="OrthoDB" id="9989280at2"/>
<reference evidence="4" key="1">
    <citation type="journal article" date="2015" name="J. Biotechnol.">
        <title>Complete genome sequence of the actinobacterium Streptomyces glaucescens GLA.O (DSM 40922) consisting of a linear chromosome and one linear plasmid.</title>
        <authorList>
            <person name="Ortseifen V."/>
            <person name="Winkler A."/>
            <person name="Albersmeier A."/>
            <person name="Wendler S."/>
            <person name="Puhler A."/>
            <person name="Kalinowski J."/>
            <person name="Ruckert C."/>
        </authorList>
    </citation>
    <scope>NUCLEOTIDE SEQUENCE [LARGE SCALE GENOMIC DNA]</scope>
    <source>
        <strain evidence="4">DSM 40922 / GLA O</strain>
    </source>
</reference>